<evidence type="ECO:0000313" key="2">
    <source>
        <dbReference type="EMBL" id="KAK4445776.1"/>
    </source>
</evidence>
<proteinExistence type="predicted"/>
<reference evidence="2" key="1">
    <citation type="journal article" date="2023" name="Mol. Phylogenet. Evol.">
        <title>Genome-scale phylogeny and comparative genomics of the fungal order Sordariales.</title>
        <authorList>
            <person name="Hensen N."/>
            <person name="Bonometti L."/>
            <person name="Westerberg I."/>
            <person name="Brannstrom I.O."/>
            <person name="Guillou S."/>
            <person name="Cros-Aarteil S."/>
            <person name="Calhoun S."/>
            <person name="Haridas S."/>
            <person name="Kuo A."/>
            <person name="Mondo S."/>
            <person name="Pangilinan J."/>
            <person name="Riley R."/>
            <person name="LaButti K."/>
            <person name="Andreopoulos B."/>
            <person name="Lipzen A."/>
            <person name="Chen C."/>
            <person name="Yan M."/>
            <person name="Daum C."/>
            <person name="Ng V."/>
            <person name="Clum A."/>
            <person name="Steindorff A."/>
            <person name="Ohm R.A."/>
            <person name="Martin F."/>
            <person name="Silar P."/>
            <person name="Natvig D.O."/>
            <person name="Lalanne C."/>
            <person name="Gautier V."/>
            <person name="Ament-Velasquez S.L."/>
            <person name="Kruys A."/>
            <person name="Hutchinson M.I."/>
            <person name="Powell A.J."/>
            <person name="Barry K."/>
            <person name="Miller A.N."/>
            <person name="Grigoriev I.V."/>
            <person name="Debuchy R."/>
            <person name="Gladieux P."/>
            <person name="Hiltunen Thoren M."/>
            <person name="Johannesson H."/>
        </authorList>
    </citation>
    <scope>NUCLEOTIDE SEQUENCE</scope>
    <source>
        <strain evidence="2">PSN243</strain>
    </source>
</reference>
<dbReference type="EMBL" id="MU865962">
    <property type="protein sequence ID" value="KAK4445776.1"/>
    <property type="molecule type" value="Genomic_DNA"/>
</dbReference>
<sequence>MPYHYTIKPNDPLEAEARRRYYKYDGIACYVDNKQLPFTTPVYRWCNYANYDYFYSTDPTGGFAAPAPKSKYVPPGIAFWIYKTQQEGTIPFYVLHHPLKGIHFYTVDQSEEVVKVSKGYTRKGVLGYVYARPVAEAVPLYRYCTAAEGELGEVVTQGEIRK</sequence>
<evidence type="ECO:0000313" key="3">
    <source>
        <dbReference type="Proteomes" id="UP001321760"/>
    </source>
</evidence>
<organism evidence="2 3">
    <name type="scientific">Podospora aff. communis PSN243</name>
    <dbReference type="NCBI Taxonomy" id="3040156"/>
    <lineage>
        <taxon>Eukaryota</taxon>
        <taxon>Fungi</taxon>
        <taxon>Dikarya</taxon>
        <taxon>Ascomycota</taxon>
        <taxon>Pezizomycotina</taxon>
        <taxon>Sordariomycetes</taxon>
        <taxon>Sordariomycetidae</taxon>
        <taxon>Sordariales</taxon>
        <taxon>Podosporaceae</taxon>
        <taxon>Podospora</taxon>
    </lineage>
</organism>
<keyword evidence="3" id="KW-1185">Reference proteome</keyword>
<comment type="caution">
    <text evidence="2">The sequence shown here is derived from an EMBL/GenBank/DDBJ whole genome shotgun (WGS) entry which is preliminary data.</text>
</comment>
<accession>A0AAV9GF42</accession>
<feature type="domain" description="DUF5648" evidence="1">
    <location>
        <begin position="14"/>
        <end position="129"/>
    </location>
</feature>
<dbReference type="Proteomes" id="UP001321760">
    <property type="component" value="Unassembled WGS sequence"/>
</dbReference>
<reference evidence="2" key="2">
    <citation type="submission" date="2023-05" db="EMBL/GenBank/DDBJ databases">
        <authorList>
            <consortium name="Lawrence Berkeley National Laboratory"/>
            <person name="Steindorff A."/>
            <person name="Hensen N."/>
            <person name="Bonometti L."/>
            <person name="Westerberg I."/>
            <person name="Brannstrom I.O."/>
            <person name="Guillou S."/>
            <person name="Cros-Aarteil S."/>
            <person name="Calhoun S."/>
            <person name="Haridas S."/>
            <person name="Kuo A."/>
            <person name="Mondo S."/>
            <person name="Pangilinan J."/>
            <person name="Riley R."/>
            <person name="Labutti K."/>
            <person name="Andreopoulos B."/>
            <person name="Lipzen A."/>
            <person name="Chen C."/>
            <person name="Yanf M."/>
            <person name="Daum C."/>
            <person name="Ng V."/>
            <person name="Clum A."/>
            <person name="Ohm R."/>
            <person name="Martin F."/>
            <person name="Silar P."/>
            <person name="Natvig D."/>
            <person name="Lalanne C."/>
            <person name="Gautier V."/>
            <person name="Ament-Velasquez S.L."/>
            <person name="Kruys A."/>
            <person name="Hutchinson M.I."/>
            <person name="Powell A.J."/>
            <person name="Barry K."/>
            <person name="Miller A.N."/>
            <person name="Grigoriev I.V."/>
            <person name="Debuchy R."/>
            <person name="Gladieux P."/>
            <person name="Thoren M.H."/>
            <person name="Johannesson H."/>
        </authorList>
    </citation>
    <scope>NUCLEOTIDE SEQUENCE</scope>
    <source>
        <strain evidence="2">PSN243</strain>
    </source>
</reference>
<dbReference type="AlphaFoldDB" id="A0AAV9GF42"/>
<evidence type="ECO:0000259" key="1">
    <source>
        <dbReference type="Pfam" id="PF18885"/>
    </source>
</evidence>
<gene>
    <name evidence="2" type="ORF">QBC34DRAFT_471611</name>
</gene>
<name>A0AAV9GF42_9PEZI</name>
<dbReference type="Pfam" id="PF18885">
    <property type="entry name" value="DUF5648"/>
    <property type="match status" value="1"/>
</dbReference>
<dbReference type="InterPro" id="IPR043708">
    <property type="entry name" value="DUF5648"/>
</dbReference>
<protein>
    <recommendedName>
        <fullName evidence="1">DUF5648 domain-containing protein</fullName>
    </recommendedName>
</protein>